<keyword evidence="1" id="KW-0472">Membrane</keyword>
<dbReference type="HOGENOM" id="CLU_2245965_0_0_0"/>
<dbReference type="RefSeq" id="WP_025228771.1">
    <property type="nucleotide sequence ID" value="NZ_CP007139.1"/>
</dbReference>
<gene>
    <name evidence="3" type="ORF">OP10G_3952</name>
</gene>
<evidence type="ECO:0000256" key="1">
    <source>
        <dbReference type="SAM" id="Phobius"/>
    </source>
</evidence>
<evidence type="ECO:0000313" key="3">
    <source>
        <dbReference type="EMBL" id="AIE87320.1"/>
    </source>
</evidence>
<feature type="transmembrane region" description="Helical" evidence="1">
    <location>
        <begin position="42"/>
        <end position="66"/>
    </location>
</feature>
<protein>
    <recommendedName>
        <fullName evidence="2">DUF5658 domain-containing protein</fullName>
    </recommendedName>
</protein>
<feature type="transmembrane region" description="Helical" evidence="1">
    <location>
        <begin position="12"/>
        <end position="30"/>
    </location>
</feature>
<dbReference type="EMBL" id="CP007139">
    <property type="protein sequence ID" value="AIE87320.1"/>
    <property type="molecule type" value="Genomic_DNA"/>
</dbReference>
<evidence type="ECO:0000259" key="2">
    <source>
        <dbReference type="Pfam" id="PF18902"/>
    </source>
</evidence>
<dbReference type="InterPro" id="IPR043717">
    <property type="entry name" value="DUF5658"/>
</dbReference>
<dbReference type="OrthoDB" id="1352523at2"/>
<evidence type="ECO:0000313" key="4">
    <source>
        <dbReference type="Proteomes" id="UP000027982"/>
    </source>
</evidence>
<dbReference type="Pfam" id="PF18902">
    <property type="entry name" value="DUF5658"/>
    <property type="match status" value="1"/>
</dbReference>
<name>A0A068NX08_FIMGI</name>
<feature type="transmembrane region" description="Helical" evidence="1">
    <location>
        <begin position="78"/>
        <end position="98"/>
    </location>
</feature>
<keyword evidence="1" id="KW-0812">Transmembrane</keyword>
<dbReference type="AlphaFoldDB" id="A0A068NX08"/>
<feature type="domain" description="DUF5658" evidence="2">
    <location>
        <begin position="12"/>
        <end position="99"/>
    </location>
</feature>
<reference evidence="3 4" key="1">
    <citation type="journal article" date="2014" name="PLoS ONE">
        <title>The first complete genome sequence of the class fimbriimonadia in the phylum armatimonadetes.</title>
        <authorList>
            <person name="Hu Z.Y."/>
            <person name="Wang Y.Z."/>
            <person name="Im W.T."/>
            <person name="Wang S.Y."/>
            <person name="Zhao G.P."/>
            <person name="Zheng H.J."/>
            <person name="Quan Z.X."/>
        </authorList>
    </citation>
    <scope>NUCLEOTIDE SEQUENCE [LARGE SCALE GENOMIC DNA]</scope>
    <source>
        <strain evidence="3">Gsoil 348</strain>
    </source>
</reference>
<sequence length="104" mass="11617">MFRQKPHLSTTVLLTIATFDLVTTLMWLNIGGMEGNPLFAYVAKFGSLALVAAKFVYVLIPIAILEYARTKRPMSAEIGTWAAAALYACLYISHLLQIRMHMPQ</sequence>
<organism evidence="3 4">
    <name type="scientific">Fimbriimonas ginsengisoli Gsoil 348</name>
    <dbReference type="NCBI Taxonomy" id="661478"/>
    <lineage>
        <taxon>Bacteria</taxon>
        <taxon>Bacillati</taxon>
        <taxon>Armatimonadota</taxon>
        <taxon>Fimbriimonadia</taxon>
        <taxon>Fimbriimonadales</taxon>
        <taxon>Fimbriimonadaceae</taxon>
        <taxon>Fimbriimonas</taxon>
    </lineage>
</organism>
<dbReference type="KEGG" id="fgi:OP10G_3952"/>
<accession>A0A068NX08</accession>
<keyword evidence="1" id="KW-1133">Transmembrane helix</keyword>
<dbReference type="Proteomes" id="UP000027982">
    <property type="component" value="Chromosome"/>
</dbReference>
<keyword evidence="4" id="KW-1185">Reference proteome</keyword>
<proteinExistence type="predicted"/>